<accession>A4S4C1</accession>
<evidence type="ECO:0000256" key="2">
    <source>
        <dbReference type="ARBA" id="ARBA00023015"/>
    </source>
</evidence>
<protein>
    <recommendedName>
        <fullName evidence="7">Transcription factor CBF/NF-Y/archaeal histone domain-containing protein</fullName>
    </recommendedName>
</protein>
<organism evidence="8 9">
    <name type="scientific">Ostreococcus lucimarinus (strain CCE9901)</name>
    <dbReference type="NCBI Taxonomy" id="436017"/>
    <lineage>
        <taxon>Eukaryota</taxon>
        <taxon>Viridiplantae</taxon>
        <taxon>Chlorophyta</taxon>
        <taxon>Mamiellophyceae</taxon>
        <taxon>Mamiellales</taxon>
        <taxon>Bathycoccaceae</taxon>
        <taxon>Ostreococcus</taxon>
    </lineage>
</organism>
<dbReference type="FunFam" id="1.10.20.10:FF:000006">
    <property type="entry name" value="Nuclear transcription factor Y subunit gamma"/>
    <property type="match status" value="1"/>
</dbReference>
<reference evidence="8 9" key="1">
    <citation type="journal article" date="2007" name="Proc. Natl. Acad. Sci. U.S.A.">
        <title>The tiny eukaryote Ostreococcus provides genomic insights into the paradox of plankton speciation.</title>
        <authorList>
            <person name="Palenik B."/>
            <person name="Grimwood J."/>
            <person name="Aerts A."/>
            <person name="Rouze P."/>
            <person name="Salamov A."/>
            <person name="Putnam N."/>
            <person name="Dupont C."/>
            <person name="Jorgensen R."/>
            <person name="Derelle E."/>
            <person name="Rombauts S."/>
            <person name="Zhou K."/>
            <person name="Otillar R."/>
            <person name="Merchant S.S."/>
            <person name="Podell S."/>
            <person name="Gaasterland T."/>
            <person name="Napoli C."/>
            <person name="Gendler K."/>
            <person name="Manuell A."/>
            <person name="Tai V."/>
            <person name="Vallon O."/>
            <person name="Piganeau G."/>
            <person name="Jancek S."/>
            <person name="Heijde M."/>
            <person name="Jabbari K."/>
            <person name="Bowler C."/>
            <person name="Lohr M."/>
            <person name="Robbens S."/>
            <person name="Werner G."/>
            <person name="Dubchak I."/>
            <person name="Pazour G.J."/>
            <person name="Ren Q."/>
            <person name="Paulsen I."/>
            <person name="Delwiche C."/>
            <person name="Schmutz J."/>
            <person name="Rokhsar D."/>
            <person name="Van de Peer Y."/>
            <person name="Moreau H."/>
            <person name="Grigoriev I.V."/>
        </authorList>
    </citation>
    <scope>NUCLEOTIDE SEQUENCE [LARGE SCALE GENOMIC DNA]</scope>
    <source>
        <strain evidence="8 9">CCE9901</strain>
    </source>
</reference>
<dbReference type="GO" id="GO:0000978">
    <property type="term" value="F:RNA polymerase II cis-regulatory region sequence-specific DNA binding"/>
    <property type="evidence" value="ECO:0007669"/>
    <property type="project" value="TreeGrafter"/>
</dbReference>
<dbReference type="Gene3D" id="1.10.20.10">
    <property type="entry name" value="Histone, subunit A"/>
    <property type="match status" value="1"/>
</dbReference>
<comment type="subcellular location">
    <subcellularLocation>
        <location evidence="1">Nucleus</location>
    </subcellularLocation>
</comment>
<dbReference type="eggNOG" id="KOG1657">
    <property type="taxonomic scope" value="Eukaryota"/>
</dbReference>
<keyword evidence="4" id="KW-0804">Transcription</keyword>
<dbReference type="OrthoDB" id="1272441at2759"/>
<dbReference type="CDD" id="cd22908">
    <property type="entry name" value="HFD_NFYC-like"/>
    <property type="match status" value="1"/>
</dbReference>
<dbReference type="Gramene" id="ABO98700">
    <property type="protein sequence ID" value="ABO98700"/>
    <property type="gene ID" value="OSTLU_7962"/>
</dbReference>
<sequence length="105" mass="12333">QQVALRQFWREMMIEIQQTNDFKNHLLPLARIKKIMKSDEDVRMISSEAPVLFAKACEMFVLELTTRAWAHAQENKRRTLQRSDVAAAITKTDIFDFLVDIVPRE</sequence>
<evidence type="ECO:0000313" key="9">
    <source>
        <dbReference type="Proteomes" id="UP000001568"/>
    </source>
</evidence>
<keyword evidence="5" id="KW-0539">Nucleus</keyword>
<feature type="non-terminal residue" evidence="8">
    <location>
        <position position="105"/>
    </location>
</feature>
<evidence type="ECO:0000256" key="4">
    <source>
        <dbReference type="ARBA" id="ARBA00023163"/>
    </source>
</evidence>
<dbReference type="OMA" id="ANEMFIM"/>
<dbReference type="InterPro" id="IPR003958">
    <property type="entry name" value="CBFA_NFYB_domain"/>
</dbReference>
<keyword evidence="9" id="KW-1185">Reference proteome</keyword>
<dbReference type="AlphaFoldDB" id="A4S4C1"/>
<dbReference type="HOGENOM" id="CLU_045277_5_3_1"/>
<dbReference type="SUPFAM" id="SSF47113">
    <property type="entry name" value="Histone-fold"/>
    <property type="match status" value="1"/>
</dbReference>
<evidence type="ECO:0000313" key="8">
    <source>
        <dbReference type="EMBL" id="ABO98700.1"/>
    </source>
</evidence>
<keyword evidence="3" id="KW-0238">DNA-binding</keyword>
<dbReference type="GO" id="GO:0000981">
    <property type="term" value="F:DNA-binding transcription factor activity, RNA polymerase II-specific"/>
    <property type="evidence" value="ECO:0007669"/>
    <property type="project" value="TreeGrafter"/>
</dbReference>
<comment type="similarity">
    <text evidence="6">Belongs to the NFYC/HAP5 subunit family.</text>
</comment>
<dbReference type="Pfam" id="PF00808">
    <property type="entry name" value="CBFD_NFYB_HMF"/>
    <property type="match status" value="1"/>
</dbReference>
<feature type="non-terminal residue" evidence="8">
    <location>
        <position position="1"/>
    </location>
</feature>
<dbReference type="GO" id="GO:0046982">
    <property type="term" value="F:protein heterodimerization activity"/>
    <property type="evidence" value="ECO:0007669"/>
    <property type="project" value="InterPro"/>
</dbReference>
<proteinExistence type="inferred from homology"/>
<dbReference type="GeneID" id="5004311"/>
<dbReference type="EMBL" id="CP000591">
    <property type="protein sequence ID" value="ABO98700.1"/>
    <property type="molecule type" value="Genomic_DNA"/>
</dbReference>
<dbReference type="PANTHER" id="PTHR10252:SF8">
    <property type="entry name" value="NUCLEAR TRANSCRIPTION FACTOR Y SUBUNIT GAMMA"/>
    <property type="match status" value="1"/>
</dbReference>
<feature type="domain" description="Transcription factor CBF/NF-Y/archaeal histone" evidence="7">
    <location>
        <begin position="27"/>
        <end position="89"/>
    </location>
</feature>
<evidence type="ECO:0000256" key="5">
    <source>
        <dbReference type="ARBA" id="ARBA00023242"/>
    </source>
</evidence>
<dbReference type="InterPro" id="IPR009072">
    <property type="entry name" value="Histone-fold"/>
</dbReference>
<dbReference type="RefSeq" id="XP_001420407.1">
    <property type="nucleotide sequence ID" value="XM_001420370.1"/>
</dbReference>
<dbReference type="PANTHER" id="PTHR10252">
    <property type="entry name" value="HISTONE-LIKE TRANSCRIPTION FACTOR CCAAT-RELATED"/>
    <property type="match status" value="1"/>
</dbReference>
<evidence type="ECO:0000256" key="1">
    <source>
        <dbReference type="ARBA" id="ARBA00004123"/>
    </source>
</evidence>
<dbReference type="Proteomes" id="UP000001568">
    <property type="component" value="Chromosome 11"/>
</dbReference>
<dbReference type="GO" id="GO:0005634">
    <property type="term" value="C:nucleus"/>
    <property type="evidence" value="ECO:0007669"/>
    <property type="project" value="UniProtKB-SubCell"/>
</dbReference>
<evidence type="ECO:0000259" key="7">
    <source>
        <dbReference type="Pfam" id="PF00808"/>
    </source>
</evidence>
<gene>
    <name evidence="8" type="ORF">OSTLU_7962</name>
</gene>
<evidence type="ECO:0000256" key="3">
    <source>
        <dbReference type="ARBA" id="ARBA00023125"/>
    </source>
</evidence>
<keyword evidence="2" id="KW-0805">Transcription regulation</keyword>
<dbReference type="STRING" id="436017.A4S4C1"/>
<name>A4S4C1_OSTLU</name>
<evidence type="ECO:0000256" key="6">
    <source>
        <dbReference type="ARBA" id="ARBA00038129"/>
    </source>
</evidence>
<dbReference type="InterPro" id="IPR050568">
    <property type="entry name" value="Transcr_DNA_Rep_Reg"/>
</dbReference>
<dbReference type="KEGG" id="olu:OSTLU_7962"/>